<feature type="region of interest" description="Disordered" evidence="1">
    <location>
        <begin position="414"/>
        <end position="448"/>
    </location>
</feature>
<feature type="signal peptide" evidence="2">
    <location>
        <begin position="1"/>
        <end position="23"/>
    </location>
</feature>
<name>A0A1Y1YB78_9FUNG</name>
<keyword evidence="2" id="KW-0732">Signal</keyword>
<evidence type="ECO:0000256" key="2">
    <source>
        <dbReference type="SAM" id="SignalP"/>
    </source>
</evidence>
<dbReference type="PANTHER" id="PTHR38360:SF1">
    <property type="entry name" value="F12P19.7"/>
    <property type="match status" value="1"/>
</dbReference>
<dbReference type="PANTHER" id="PTHR38360">
    <property type="entry name" value="OS03G0120000 PROTEIN"/>
    <property type="match status" value="1"/>
</dbReference>
<reference evidence="3 4" key="1">
    <citation type="submission" date="2016-07" db="EMBL/GenBank/DDBJ databases">
        <title>Pervasive Adenine N6-methylation of Active Genes in Fungi.</title>
        <authorList>
            <consortium name="DOE Joint Genome Institute"/>
            <person name="Mondo S.J."/>
            <person name="Dannebaum R.O."/>
            <person name="Kuo R.C."/>
            <person name="Labutti K."/>
            <person name="Haridas S."/>
            <person name="Kuo A."/>
            <person name="Salamov A."/>
            <person name="Ahrendt S.R."/>
            <person name="Lipzen A."/>
            <person name="Sullivan W."/>
            <person name="Andreopoulos W.B."/>
            <person name="Clum A."/>
            <person name="Lindquist E."/>
            <person name="Daum C."/>
            <person name="Ramamoorthy G.K."/>
            <person name="Gryganskyi A."/>
            <person name="Culley D."/>
            <person name="Magnuson J.K."/>
            <person name="James T.Y."/>
            <person name="O'Malley M.A."/>
            <person name="Stajich J.E."/>
            <person name="Spatafora J.W."/>
            <person name="Visel A."/>
            <person name="Grigoriev I.V."/>
        </authorList>
    </citation>
    <scope>NUCLEOTIDE SEQUENCE [LARGE SCALE GENOMIC DNA]</scope>
    <source>
        <strain evidence="3 4">CBS 931.73</strain>
    </source>
</reference>
<comment type="caution">
    <text evidence="3">The sequence shown here is derived from an EMBL/GenBank/DDBJ whole genome shotgun (WGS) entry which is preliminary data.</text>
</comment>
<accession>A0A1Y1YB78</accession>
<dbReference type="EMBL" id="MCFE01000180">
    <property type="protein sequence ID" value="ORX95301.1"/>
    <property type="molecule type" value="Genomic_DNA"/>
</dbReference>
<feature type="compositionally biased region" description="Polar residues" evidence="1">
    <location>
        <begin position="423"/>
        <end position="437"/>
    </location>
</feature>
<dbReference type="STRING" id="1314790.A0A1Y1YB78"/>
<proteinExistence type="predicted"/>
<dbReference type="Proteomes" id="UP000193498">
    <property type="component" value="Unassembled WGS sequence"/>
</dbReference>
<organism evidence="3 4">
    <name type="scientific">Basidiobolus meristosporus CBS 931.73</name>
    <dbReference type="NCBI Taxonomy" id="1314790"/>
    <lineage>
        <taxon>Eukaryota</taxon>
        <taxon>Fungi</taxon>
        <taxon>Fungi incertae sedis</taxon>
        <taxon>Zoopagomycota</taxon>
        <taxon>Entomophthoromycotina</taxon>
        <taxon>Basidiobolomycetes</taxon>
        <taxon>Basidiobolales</taxon>
        <taxon>Basidiobolaceae</taxon>
        <taxon>Basidiobolus</taxon>
    </lineage>
</organism>
<evidence type="ECO:0000313" key="4">
    <source>
        <dbReference type="Proteomes" id="UP000193498"/>
    </source>
</evidence>
<dbReference type="OrthoDB" id="409848at2759"/>
<dbReference type="InParanoid" id="A0A1Y1YB78"/>
<dbReference type="Gene3D" id="3.40.50.1980">
    <property type="entry name" value="Nitrogenase molybdenum iron protein domain"/>
    <property type="match status" value="1"/>
</dbReference>
<sequence>MRHFRNGTLVLFSLAVTLGETLASNSTAAYDPTKDYFPVKVKFESQAFAKFNITYHNSWIFLQYPNRERRNYVLYQHGTPKPQHLDPTDIPIEIPLGNVNIEYSSATSFLEMLGLRDHIINVKPVSISPACLDSKNFTYGTQNATFTPKRTIRGPYVINIEAMPGLKPLVKLELLKFYALFFNKEKEAHDVIKKIEDNYECIKNRVAAAKEKSKPKVAWITTARSPRYGVMYSEYINSYLNSLLEDADAQPLFPYEGDDEYNGPTYSPAFTTAKLREIIRSADILVDMTAYSYENATFPSASDVLRYYGLSETNTTLKFIKNKAIYRVDKRQTKWHRNEWDFESPVMPDAVLEDMANMAHPGLQENYSFHWMRNVFDQDKLSNLVVTNCPFPTKPLESVAYTCSATNFSSIGHSSAKDAPGISPSSTSNTAGNQTSSHEPKSHSGYGGSTHTGPYVGLAFMLALALL</sequence>
<dbReference type="AlphaFoldDB" id="A0A1Y1YB78"/>
<feature type="chain" id="PRO_5012350005" evidence="2">
    <location>
        <begin position="24"/>
        <end position="467"/>
    </location>
</feature>
<gene>
    <name evidence="3" type="ORF">K493DRAFT_301560</name>
</gene>
<keyword evidence="4" id="KW-1185">Reference proteome</keyword>
<evidence type="ECO:0000256" key="1">
    <source>
        <dbReference type="SAM" id="MobiDB-lite"/>
    </source>
</evidence>
<evidence type="ECO:0000313" key="3">
    <source>
        <dbReference type="EMBL" id="ORX95301.1"/>
    </source>
</evidence>
<protein>
    <submittedName>
        <fullName evidence="3">Uncharacterized protein</fullName>
    </submittedName>
</protein>
<dbReference type="SUPFAM" id="SSF53807">
    <property type="entry name" value="Helical backbone' metal receptor"/>
    <property type="match status" value="1"/>
</dbReference>